<dbReference type="GO" id="GO:0006383">
    <property type="term" value="P:transcription by RNA polymerase III"/>
    <property type="evidence" value="ECO:0007669"/>
    <property type="project" value="InterPro"/>
</dbReference>
<dbReference type="AlphaFoldDB" id="A0A915B1B3"/>
<accession>A0A915B1B3</accession>
<evidence type="ECO:0000256" key="1">
    <source>
        <dbReference type="ARBA" id="ARBA00004123"/>
    </source>
</evidence>
<protein>
    <submittedName>
        <fullName evidence="6">Uncharacterized protein</fullName>
    </submittedName>
</protein>
<dbReference type="Proteomes" id="UP000887569">
    <property type="component" value="Unplaced"/>
</dbReference>
<sequence length="214" mass="25315">MAMKYGAVGPAPLIDLFSVEEVKIQASIREPAIEVRQLLHAQWHRVRISPFRVTIVRMLEPMPHVPQRIKMSDEQQYMVDLKQELLTRFHDSPFYMEQDSKRDVRRYTDKYRDIEKEALIPDWKRLPKELRPRKRHSKTSHPPLKKSRLSRGDGTQVVERLAALEAKEGDAVEVEEHEMEDDEEEGHSETEEANENEDHVRNNSFSFTFHVRFE</sequence>
<dbReference type="PANTHER" id="PTHR15367">
    <property type="entry name" value="DNA-DIRECTED RNA POLYMERASE III"/>
    <property type="match status" value="1"/>
</dbReference>
<keyword evidence="3" id="KW-0539">Nucleus</keyword>
<evidence type="ECO:0000256" key="3">
    <source>
        <dbReference type="ARBA" id="ARBA00023242"/>
    </source>
</evidence>
<keyword evidence="5" id="KW-1185">Reference proteome</keyword>
<dbReference type="PANTHER" id="PTHR15367:SF2">
    <property type="entry name" value="DNA-DIRECTED RNA POLYMERASE III SUBUNIT"/>
    <property type="match status" value="1"/>
</dbReference>
<evidence type="ECO:0000313" key="5">
    <source>
        <dbReference type="Proteomes" id="UP000887569"/>
    </source>
</evidence>
<dbReference type="WBParaSite" id="PgR023_g040_t01">
    <property type="protein sequence ID" value="PgR023_g040_t01"/>
    <property type="gene ID" value="PgR023_g040"/>
</dbReference>
<reference evidence="6" key="1">
    <citation type="submission" date="2022-11" db="UniProtKB">
        <authorList>
            <consortium name="WormBaseParasite"/>
        </authorList>
    </citation>
    <scope>IDENTIFICATION</scope>
</reference>
<dbReference type="InterPro" id="IPR024661">
    <property type="entry name" value="RNA_pol_III_Rpc31"/>
</dbReference>
<feature type="region of interest" description="Disordered" evidence="4">
    <location>
        <begin position="129"/>
        <end position="205"/>
    </location>
</feature>
<dbReference type="GO" id="GO:0005666">
    <property type="term" value="C:RNA polymerase III complex"/>
    <property type="evidence" value="ECO:0007669"/>
    <property type="project" value="TreeGrafter"/>
</dbReference>
<feature type="compositionally biased region" description="Basic residues" evidence="4">
    <location>
        <begin position="131"/>
        <end position="149"/>
    </location>
</feature>
<dbReference type="Pfam" id="PF11705">
    <property type="entry name" value="RNA_pol_3_Rpc31"/>
    <property type="match status" value="1"/>
</dbReference>
<proteinExistence type="inferred from homology"/>
<name>A0A915B1B3_PARUN</name>
<evidence type="ECO:0000256" key="2">
    <source>
        <dbReference type="ARBA" id="ARBA00008352"/>
    </source>
</evidence>
<comment type="subcellular location">
    <subcellularLocation>
        <location evidence="1">Nucleus</location>
    </subcellularLocation>
</comment>
<evidence type="ECO:0000313" key="6">
    <source>
        <dbReference type="WBParaSite" id="PgR023_g040_t01"/>
    </source>
</evidence>
<organism evidence="5 6">
    <name type="scientific">Parascaris univalens</name>
    <name type="common">Nematode worm</name>
    <dbReference type="NCBI Taxonomy" id="6257"/>
    <lineage>
        <taxon>Eukaryota</taxon>
        <taxon>Metazoa</taxon>
        <taxon>Ecdysozoa</taxon>
        <taxon>Nematoda</taxon>
        <taxon>Chromadorea</taxon>
        <taxon>Rhabditida</taxon>
        <taxon>Spirurina</taxon>
        <taxon>Ascaridomorpha</taxon>
        <taxon>Ascaridoidea</taxon>
        <taxon>Ascarididae</taxon>
        <taxon>Parascaris</taxon>
    </lineage>
</organism>
<feature type="compositionally biased region" description="Acidic residues" evidence="4">
    <location>
        <begin position="171"/>
        <end position="195"/>
    </location>
</feature>
<evidence type="ECO:0000256" key="4">
    <source>
        <dbReference type="SAM" id="MobiDB-lite"/>
    </source>
</evidence>
<comment type="similarity">
    <text evidence="2">Belongs to the eukaryotic RPC7 RNA polymerase subunit family.</text>
</comment>